<keyword evidence="5" id="KW-0812">Transmembrane</keyword>
<evidence type="ECO:0008006" key="10">
    <source>
        <dbReference type="Google" id="ProtNLM"/>
    </source>
</evidence>
<feature type="domain" description="PKD" evidence="6">
    <location>
        <begin position="1194"/>
        <end position="1306"/>
    </location>
</feature>
<organism evidence="8 9">
    <name type="scientific">Candidatus Nealsonbacteria bacterium CG23_combo_of_CG06-09_8_20_14_all_40_13</name>
    <dbReference type="NCBI Taxonomy" id="1974724"/>
    <lineage>
        <taxon>Bacteria</taxon>
        <taxon>Candidatus Nealsoniibacteriota</taxon>
    </lineage>
</organism>
<evidence type="ECO:0000256" key="3">
    <source>
        <dbReference type="ARBA" id="ARBA00023276"/>
    </source>
</evidence>
<dbReference type="Gene3D" id="2.60.40.1120">
    <property type="entry name" value="Carboxypeptidase-like, regulatory domain"/>
    <property type="match status" value="2"/>
</dbReference>
<dbReference type="InterPro" id="IPR035986">
    <property type="entry name" value="PKD_dom_sf"/>
</dbReference>
<proteinExistence type="inferred from homology"/>
<dbReference type="PANTHER" id="PTHR47199">
    <property type="entry name" value="PHOTOSYSTEM II STABILITY/ASSEMBLY FACTOR HCF136, CHLOROPLASTIC"/>
    <property type="match status" value="1"/>
</dbReference>
<dbReference type="PROSITE" id="PS50093">
    <property type="entry name" value="PKD"/>
    <property type="match status" value="1"/>
</dbReference>
<dbReference type="InterPro" id="IPR008964">
    <property type="entry name" value="Invasin/intimin_cell_adhesion"/>
</dbReference>
<evidence type="ECO:0000256" key="5">
    <source>
        <dbReference type="SAM" id="Phobius"/>
    </source>
</evidence>
<feature type="transmembrane region" description="Helical" evidence="5">
    <location>
        <begin position="1648"/>
        <end position="1665"/>
    </location>
</feature>
<dbReference type="SUPFAM" id="SSF110296">
    <property type="entry name" value="Oligoxyloglucan reducing end-specific cellobiohydrolase"/>
    <property type="match status" value="3"/>
</dbReference>
<dbReference type="PROSITE" id="PS51127">
    <property type="entry name" value="BIG1"/>
    <property type="match status" value="1"/>
</dbReference>
<dbReference type="Gene3D" id="2.60.40.10">
    <property type="entry name" value="Immunoglobulins"/>
    <property type="match status" value="3"/>
</dbReference>
<sequence length="1772" mass="190330">MLLPQDKRKLSCLEDEKRKIDQKIVAIQNSTRTLFYPLAPAHHYFRNKSRFYYNWHLNPHYQKVHIATLVLYLLLISTILFQSIIPQPTLAATSSATWTTYNDFNNNKSTVNSPTTQSRVTLNGSGNPDDASAGSVTTNPDSFSESFSTTTYKDTTNTNADWNTTDGKLKNENNWTTKMFGDTLYGLYFISETTGIAVGTSATILYTNDGGASWLARSSDGYNGVLISVYFPSASVGYISAASGNSLKTTDGGKTWTKKVTGAGVDLQSTYFISETTGVMVGNGGKIIKTTDGGANYSSKTSGTANDLYGLTFADSSTAIAVGQTGTILKSTDAGETWESKTSGVTQSLYKVNFTSATTGYAVGGEGKILKTTDAGETWVAKTSGISTWLLSVSFTSATTGYVAGDAGVIRKTTDSGESWSPLTSGTTANLKFIHFPSATTGYVVGDYGVLRKTTDSGSSWSAKLKGFDNCSLNGCGLWGVHFPSATAGYVVGDYGLIYKTTDAGATWTQKTSGTTNILYSVYFPSSTIGYAVGQAGTIIKTTDSGESWSPQTSGKTSYLTSVYFISDTVGYVVGQLDGGLGTILKTTDGGTNWVAKTSGTNQHFSSVYFTSSTTGYVVGNNGTILKTTDSGETWVAKTSGTTQTLSGVYFTSATTGYAVGGFGTILKTTDAGETWVAKTSGTTNALNSVHFPSATTGYAVGNSDDAMATILKTTNSGESWSRVSIGITNILYSVYFTSDLIGYAVGSVAVIHVSQYMPSQQGQSLKVNSGTDTITGAKISATQTLNGQTVTYYLSADGGVNWESATLDSALTFANTGNDLRWKAVLATNGTTSPEVDALTVQYNFSGNITNLKINAGGIGRWGTLSWSGSTPGSSLIKFQTRSASTEVGLASASWGSEITASGASDNINSSGTANNVWLELRLLLEGDGTNSPTLNDFTVTYLVNTAPTAPTSLYSNNNTAQAGQTNPTDLADITPAFSAIYNDPDSGDIANKARIQVSTDSGFASVTHWDSGSSGTSVANCTAGNRCQDLVYGAFGTTPSQNLTLNDGNVTYFWRVKFWDDDGDEGVWSESATFTLSDETAIVSTVSDSLSTVTFSSSTLNIGQTATITIILKDTNGNPVSGKKVVISSSRGSLDLITQPASLTDSNGLTIGYITSSKPGQTVIIATDETDNVTLNQRPIITFVKPTVTTASPNAILMGPKWVLRGQEVSFDASGSFDDDGQITKYDWNFADEGLVPVLPIPVSKETTTQQTREKQSFLSTAFAQEQTQAVAKHAYQITGRYALSLIVQDNDGNSSSVSHTIEILPHPPVILEAKVEDGELKISGTAADFGVVQLNIASPGEQTVLTSVGQDGRWQATLPQVKGLLGEDSHSAWGDLADINQMKSPSSNVKDFYISGGFWHDLIEGQRAKVLAAPPTFFEKALAKFIPQETVLAVKLTLPLANTVLKPTVVAVATISILFVSGFWNIPWYLYYLFNLILERLGLKRKRKPWGVVYDAVSKAPISIAVVRIFSHPQRRLLETRVTDNNGRFGFAVPAGDYFVTVTKPGFIFASKLIKAGTPQDDIYTNLYHGAVLTCQKDGTIINSNIPIDPMSYEEIKAQLNKNIFKKAFYQANLPFRLFISNITLPFLIVGIFIAILSLLFFFEFYTPIFLIIYILLIYAEVKRRIAKVSWGVIYNYESKKPIETATVKIFDTSYKELKEIKVTNKTGRFGFLVPPGQYFLEVSKEGYQFLAKIEVKNDGLHHNIYTQGIITTTKEKPFVSVNIPLEKV</sequence>
<feature type="region of interest" description="Disordered" evidence="4">
    <location>
        <begin position="107"/>
        <end position="148"/>
    </location>
</feature>
<evidence type="ECO:0000259" key="7">
    <source>
        <dbReference type="PROSITE" id="PS51127"/>
    </source>
</evidence>
<feature type="transmembrane region" description="Helical" evidence="5">
    <location>
        <begin position="1452"/>
        <end position="1481"/>
    </location>
</feature>
<dbReference type="SUPFAM" id="SSF49464">
    <property type="entry name" value="Carboxypeptidase regulatory domain-like"/>
    <property type="match status" value="2"/>
</dbReference>
<feature type="domain" description="Big-1" evidence="7">
    <location>
        <begin position="1085"/>
        <end position="1186"/>
    </location>
</feature>
<gene>
    <name evidence="8" type="ORF">COX39_00430</name>
</gene>
<evidence type="ECO:0000256" key="4">
    <source>
        <dbReference type="SAM" id="MobiDB-lite"/>
    </source>
</evidence>
<dbReference type="GO" id="GO:0015979">
    <property type="term" value="P:photosynthesis"/>
    <property type="evidence" value="ECO:0007669"/>
    <property type="project" value="UniProtKB-KW"/>
</dbReference>
<dbReference type="Gene3D" id="2.130.10.10">
    <property type="entry name" value="YVTN repeat-like/Quinoprotein amine dehydrogenase"/>
    <property type="match status" value="3"/>
</dbReference>
<comment type="similarity">
    <text evidence="1">Belongs to the intimin/invasin family.</text>
</comment>
<keyword evidence="3" id="KW-0604">Photosystem II</keyword>
<dbReference type="InterPro" id="IPR028203">
    <property type="entry name" value="PSII_CF48-like_dom"/>
</dbReference>
<dbReference type="InterPro" id="IPR008969">
    <property type="entry name" value="CarboxyPept-like_regulatory"/>
</dbReference>
<dbReference type="SMART" id="SM00089">
    <property type="entry name" value="PKD"/>
    <property type="match status" value="1"/>
</dbReference>
<feature type="transmembrane region" description="Helical" evidence="5">
    <location>
        <begin position="64"/>
        <end position="85"/>
    </location>
</feature>
<evidence type="ECO:0000256" key="2">
    <source>
        <dbReference type="ARBA" id="ARBA00022531"/>
    </source>
</evidence>
<dbReference type="Pfam" id="PF14870">
    <property type="entry name" value="PSII_BNR"/>
    <property type="match status" value="4"/>
</dbReference>
<keyword evidence="5" id="KW-1133">Transmembrane helix</keyword>
<dbReference type="EMBL" id="PCRM01000010">
    <property type="protein sequence ID" value="PIP21877.1"/>
    <property type="molecule type" value="Genomic_DNA"/>
</dbReference>
<reference evidence="8 9" key="1">
    <citation type="submission" date="2017-09" db="EMBL/GenBank/DDBJ databases">
        <title>Depth-based differentiation of microbial function through sediment-hosted aquifers and enrichment of novel symbionts in the deep terrestrial subsurface.</title>
        <authorList>
            <person name="Probst A.J."/>
            <person name="Ladd B."/>
            <person name="Jarett J.K."/>
            <person name="Geller-Mcgrath D.E."/>
            <person name="Sieber C.M."/>
            <person name="Emerson J.B."/>
            <person name="Anantharaman K."/>
            <person name="Thomas B.C."/>
            <person name="Malmstrom R."/>
            <person name="Stieglmeier M."/>
            <person name="Klingl A."/>
            <person name="Woyke T."/>
            <person name="Ryan C.M."/>
            <person name="Banfield J.F."/>
        </authorList>
    </citation>
    <scope>NUCLEOTIDE SEQUENCE [LARGE SCALE GENOMIC DNA]</scope>
    <source>
        <strain evidence="8">CG23_combo_of_CG06-09_8_20_14_all_40_13</strain>
    </source>
</reference>
<evidence type="ECO:0000256" key="1">
    <source>
        <dbReference type="ARBA" id="ARBA00010116"/>
    </source>
</evidence>
<dbReference type="PANTHER" id="PTHR47199:SF2">
    <property type="entry name" value="PHOTOSYSTEM II STABILITY_ASSEMBLY FACTOR HCF136, CHLOROPLASTIC"/>
    <property type="match status" value="1"/>
</dbReference>
<keyword evidence="5" id="KW-0472">Membrane</keyword>
<dbReference type="SUPFAM" id="SSF49299">
    <property type="entry name" value="PKD domain"/>
    <property type="match status" value="1"/>
</dbReference>
<name>A0A2G9YRL1_9BACT</name>
<accession>A0A2G9YRL1</accession>
<dbReference type="InterPro" id="IPR003344">
    <property type="entry name" value="Big_1_dom"/>
</dbReference>
<dbReference type="Proteomes" id="UP000231567">
    <property type="component" value="Unassembled WGS sequence"/>
</dbReference>
<dbReference type="GO" id="GO:0009523">
    <property type="term" value="C:photosystem II"/>
    <property type="evidence" value="ECO:0007669"/>
    <property type="project" value="UniProtKB-KW"/>
</dbReference>
<feature type="compositionally biased region" description="Polar residues" evidence="4">
    <location>
        <begin position="134"/>
        <end position="148"/>
    </location>
</feature>
<dbReference type="InterPro" id="IPR013783">
    <property type="entry name" value="Ig-like_fold"/>
</dbReference>
<dbReference type="InterPro" id="IPR000601">
    <property type="entry name" value="PKD_dom"/>
</dbReference>
<evidence type="ECO:0000259" key="6">
    <source>
        <dbReference type="PROSITE" id="PS50093"/>
    </source>
</evidence>
<evidence type="ECO:0000313" key="8">
    <source>
        <dbReference type="EMBL" id="PIP21877.1"/>
    </source>
</evidence>
<evidence type="ECO:0000313" key="9">
    <source>
        <dbReference type="Proteomes" id="UP000231567"/>
    </source>
</evidence>
<feature type="transmembrane region" description="Helical" evidence="5">
    <location>
        <begin position="1619"/>
        <end position="1642"/>
    </location>
</feature>
<feature type="compositionally biased region" description="Polar residues" evidence="4">
    <location>
        <begin position="107"/>
        <end position="126"/>
    </location>
</feature>
<dbReference type="SUPFAM" id="SSF49373">
    <property type="entry name" value="Invasin/intimin cell-adhesion fragments"/>
    <property type="match status" value="1"/>
</dbReference>
<dbReference type="Pfam" id="PF02369">
    <property type="entry name" value="Big_1"/>
    <property type="match status" value="1"/>
</dbReference>
<dbReference type="InterPro" id="IPR022409">
    <property type="entry name" value="PKD/Chitinase_dom"/>
</dbReference>
<keyword evidence="2" id="KW-0602">Photosynthesis</keyword>
<dbReference type="InterPro" id="IPR015943">
    <property type="entry name" value="WD40/YVTN_repeat-like_dom_sf"/>
</dbReference>
<protein>
    <recommendedName>
        <fullName evidence="10">PKD domain-containing protein</fullName>
    </recommendedName>
</protein>
<comment type="caution">
    <text evidence="8">The sequence shown here is derived from an EMBL/GenBank/DDBJ whole genome shotgun (WGS) entry which is preliminary data.</text>
</comment>